<dbReference type="Proteomes" id="UP000014978">
    <property type="component" value="Unassembled WGS sequence"/>
</dbReference>
<dbReference type="InterPro" id="IPR001611">
    <property type="entry name" value="Leu-rich_rpt"/>
</dbReference>
<keyword evidence="2" id="KW-1185">Reference proteome</keyword>
<evidence type="ECO:0000313" key="2">
    <source>
        <dbReference type="Proteomes" id="UP000014978"/>
    </source>
</evidence>
<evidence type="ECO:0000313" key="1">
    <source>
        <dbReference type="EMBL" id="EPR79232.1"/>
    </source>
</evidence>
<feature type="non-terminal residue" evidence="1">
    <location>
        <position position="1"/>
    </location>
</feature>
<dbReference type="PROSITE" id="PS51450">
    <property type="entry name" value="LRR"/>
    <property type="match status" value="1"/>
</dbReference>
<comment type="caution">
    <text evidence="1">The sequence shown here is derived from an EMBL/GenBank/DDBJ whole genome shotgun (WGS) entry which is preliminary data.</text>
</comment>
<dbReference type="VEuPathDB" id="MicrosporidiaDB:SLOPH_2609"/>
<dbReference type="AlphaFoldDB" id="S7WBW1"/>
<gene>
    <name evidence="1" type="ORF">SLOPH_2609</name>
</gene>
<name>S7WBW1_SPRLO</name>
<organism evidence="1 2">
    <name type="scientific">Spraguea lophii (strain 42_110)</name>
    <name type="common">Microsporidian parasite</name>
    <dbReference type="NCBI Taxonomy" id="1358809"/>
    <lineage>
        <taxon>Eukaryota</taxon>
        <taxon>Fungi</taxon>
        <taxon>Fungi incertae sedis</taxon>
        <taxon>Microsporidia</taxon>
        <taxon>Spragueidae</taxon>
        <taxon>Spraguea</taxon>
    </lineage>
</organism>
<proteinExistence type="predicted"/>
<accession>S7WBW1</accession>
<reference evidence="2" key="1">
    <citation type="journal article" date="2013" name="PLoS Genet.">
        <title>The genome of Spraguea lophii and the basis of host-microsporidian interactions.</title>
        <authorList>
            <person name="Campbell S.E."/>
            <person name="Williams T.A."/>
            <person name="Yousuf A."/>
            <person name="Soanes D.M."/>
            <person name="Paszkiewicz K.H."/>
            <person name="Williams B.A.P."/>
        </authorList>
    </citation>
    <scope>NUCLEOTIDE SEQUENCE [LARGE SCALE GENOMIC DNA]</scope>
    <source>
        <strain evidence="2">42_110</strain>
    </source>
</reference>
<sequence>HCFLTSIPYDISKLINLETFKAQCNELIILENVFTGLTSLKVLNLSINQITTIERSIFDIITLEKLIIYANSLELLPSNINNMRNRNLQIELFDNPLRLRLDEDPDNPELIFFEDVNQDILKNIGYDAIIMFQETGIEIKRGYTNMDLNVKAYYEELNIPADERLNLEEIKLCQAVEPGNHIKNQAQIEKTLEHIFREIDICYKEEKMNFLIRRINDYYFQDRNIIKTENPTKEYKKRNSIIDYFEFIIDEIYIMSIANKKKYAGEIIDNMVSDLNFEVKDSKDKNVTCLDGQGQIYISTYLNIIPDNRSMNAKEKIKRIITSLKEDILKKITAPGNEEEEEVEIFIKWKYILSEELGFQKETNLYAYLDKSDRTELYDKKYIVEQFFREFTLQRIRDEINKHLKIERLGNELYDQLNEYINYIYGRNEQRSKPFGIVDDGKFFQLQDEDVRKLLKPMGYLFIKKK</sequence>
<dbReference type="OrthoDB" id="660555at2759"/>
<dbReference type="EMBL" id="ATCN01000331">
    <property type="protein sequence ID" value="EPR79232.1"/>
    <property type="molecule type" value="Genomic_DNA"/>
</dbReference>
<dbReference type="Gene3D" id="3.80.10.10">
    <property type="entry name" value="Ribonuclease Inhibitor"/>
    <property type="match status" value="1"/>
</dbReference>
<dbReference type="InterPro" id="IPR032675">
    <property type="entry name" value="LRR_dom_sf"/>
</dbReference>
<dbReference type="SUPFAM" id="SSF52058">
    <property type="entry name" value="L domain-like"/>
    <property type="match status" value="1"/>
</dbReference>
<dbReference type="InParanoid" id="S7WBW1"/>
<protein>
    <submittedName>
        <fullName evidence="1">Leucine rich repeat protein</fullName>
    </submittedName>
</protein>
<dbReference type="HOGENOM" id="CLU_023594_1_0_1"/>
<dbReference type="STRING" id="1358809.S7WBW1"/>